<feature type="transmembrane region" description="Helical" evidence="1">
    <location>
        <begin position="45"/>
        <end position="68"/>
    </location>
</feature>
<dbReference type="RefSeq" id="WP_390267302.1">
    <property type="nucleotide sequence ID" value="NZ_JBHRSA010000004.1"/>
</dbReference>
<comment type="caution">
    <text evidence="2">The sequence shown here is derived from an EMBL/GenBank/DDBJ whole genome shotgun (WGS) entry which is preliminary data.</text>
</comment>
<organism evidence="2 3">
    <name type="scientific">Virgibacillus xinjiangensis</name>
    <dbReference type="NCBI Taxonomy" id="393090"/>
    <lineage>
        <taxon>Bacteria</taxon>
        <taxon>Bacillati</taxon>
        <taxon>Bacillota</taxon>
        <taxon>Bacilli</taxon>
        <taxon>Bacillales</taxon>
        <taxon>Bacillaceae</taxon>
        <taxon>Virgibacillus</taxon>
    </lineage>
</organism>
<dbReference type="Pfam" id="PF09577">
    <property type="entry name" value="Spore_YpjB"/>
    <property type="match status" value="1"/>
</dbReference>
<evidence type="ECO:0000313" key="2">
    <source>
        <dbReference type="EMBL" id="MFC3038914.1"/>
    </source>
</evidence>
<dbReference type="Proteomes" id="UP001595279">
    <property type="component" value="Unassembled WGS sequence"/>
</dbReference>
<dbReference type="InterPro" id="IPR014231">
    <property type="entry name" value="Spore_YpjB"/>
</dbReference>
<sequence length="88" mass="9864">MAKKCLLCTLTTVMFIIVMVADPYLHVISASVKMPVIYTAGHPDLSILFWAVGIIGGCIALTLSYVSWRKYKGEKERNKQENKDKSID</sequence>
<proteinExistence type="predicted"/>
<evidence type="ECO:0000313" key="3">
    <source>
        <dbReference type="Proteomes" id="UP001595279"/>
    </source>
</evidence>
<gene>
    <name evidence="2" type="ORF">ACFOGI_01440</name>
</gene>
<keyword evidence="1" id="KW-0472">Membrane</keyword>
<reference evidence="3" key="1">
    <citation type="journal article" date="2019" name="Int. J. Syst. Evol. Microbiol.">
        <title>The Global Catalogue of Microorganisms (GCM) 10K type strain sequencing project: providing services to taxonomists for standard genome sequencing and annotation.</title>
        <authorList>
            <consortium name="The Broad Institute Genomics Platform"/>
            <consortium name="The Broad Institute Genome Sequencing Center for Infectious Disease"/>
            <person name="Wu L."/>
            <person name="Ma J."/>
        </authorList>
    </citation>
    <scope>NUCLEOTIDE SEQUENCE [LARGE SCALE GENOMIC DNA]</scope>
    <source>
        <strain evidence="3">KCTC 13128</strain>
    </source>
</reference>
<evidence type="ECO:0000256" key="1">
    <source>
        <dbReference type="SAM" id="Phobius"/>
    </source>
</evidence>
<keyword evidence="1" id="KW-0812">Transmembrane</keyword>
<keyword evidence="3" id="KW-1185">Reference proteome</keyword>
<keyword evidence="1" id="KW-1133">Transmembrane helix</keyword>
<name>A0ABV7CR73_9BACI</name>
<dbReference type="EMBL" id="JBHRSA010000004">
    <property type="protein sequence ID" value="MFC3038914.1"/>
    <property type="molecule type" value="Genomic_DNA"/>
</dbReference>
<accession>A0ABV7CR73</accession>
<protein>
    <submittedName>
        <fullName evidence="2">Sporulation protein YpjB</fullName>
    </submittedName>
</protein>